<name>A0AAE1EBL0_9GAST</name>
<evidence type="ECO:0000313" key="2">
    <source>
        <dbReference type="EMBL" id="KAK3801496.1"/>
    </source>
</evidence>
<reference evidence="2" key="1">
    <citation type="journal article" date="2023" name="G3 (Bethesda)">
        <title>A reference genome for the long-term kleptoplast-retaining sea slug Elysia crispata morphotype clarki.</title>
        <authorList>
            <person name="Eastman K.E."/>
            <person name="Pendleton A.L."/>
            <person name="Shaikh M.A."/>
            <person name="Suttiyut T."/>
            <person name="Ogas R."/>
            <person name="Tomko P."/>
            <person name="Gavelis G."/>
            <person name="Widhalm J.R."/>
            <person name="Wisecaver J.H."/>
        </authorList>
    </citation>
    <scope>NUCLEOTIDE SEQUENCE</scope>
    <source>
        <strain evidence="2">ECLA1</strain>
    </source>
</reference>
<dbReference type="AlphaFoldDB" id="A0AAE1EBL0"/>
<protein>
    <submittedName>
        <fullName evidence="2">Uncharacterized protein</fullName>
    </submittedName>
</protein>
<feature type="region of interest" description="Disordered" evidence="1">
    <location>
        <begin position="18"/>
        <end position="42"/>
    </location>
</feature>
<comment type="caution">
    <text evidence="2">The sequence shown here is derived from an EMBL/GenBank/DDBJ whole genome shotgun (WGS) entry which is preliminary data.</text>
</comment>
<dbReference type="Proteomes" id="UP001283361">
    <property type="component" value="Unassembled WGS sequence"/>
</dbReference>
<gene>
    <name evidence="2" type="ORF">RRG08_010076</name>
</gene>
<evidence type="ECO:0000256" key="1">
    <source>
        <dbReference type="SAM" id="MobiDB-lite"/>
    </source>
</evidence>
<organism evidence="2 3">
    <name type="scientific">Elysia crispata</name>
    <name type="common">lettuce slug</name>
    <dbReference type="NCBI Taxonomy" id="231223"/>
    <lineage>
        <taxon>Eukaryota</taxon>
        <taxon>Metazoa</taxon>
        <taxon>Spiralia</taxon>
        <taxon>Lophotrochozoa</taxon>
        <taxon>Mollusca</taxon>
        <taxon>Gastropoda</taxon>
        <taxon>Heterobranchia</taxon>
        <taxon>Euthyneura</taxon>
        <taxon>Panpulmonata</taxon>
        <taxon>Sacoglossa</taxon>
        <taxon>Placobranchoidea</taxon>
        <taxon>Plakobranchidae</taxon>
        <taxon>Elysia</taxon>
    </lineage>
</organism>
<accession>A0AAE1EBL0</accession>
<proteinExistence type="predicted"/>
<evidence type="ECO:0000313" key="3">
    <source>
        <dbReference type="Proteomes" id="UP001283361"/>
    </source>
</evidence>
<dbReference type="EMBL" id="JAWDGP010000310">
    <property type="protein sequence ID" value="KAK3801496.1"/>
    <property type="molecule type" value="Genomic_DNA"/>
</dbReference>
<sequence length="95" mass="10556">MSELVCCCPNRILQPPDKCDASNGNKIRPESSRPVPGQALGDTEKLRRHRVWSYVRVMYHLPSHNGTGTAHFSRAEAPVDNVRSAVFLAPECQTP</sequence>
<keyword evidence="3" id="KW-1185">Reference proteome</keyword>